<dbReference type="KEGG" id="fbm:MQE35_17795"/>
<sequence length="279" mass="31180">MKFFLLFILLFISEFIFSQSDETIYLWPDKVPNEIKAKSPPVQTPDTSRGVIRITKITNPLLSIYRPADSINNRSAIIIAPGGGYNYLAINIEGSEIANWLNSLGFTAFVLQYRVPGNRLGALNDIQRAIRIVRSKSADFNLSPNKIGVMGFSAGGNLSLLACANFKNSSYASTDLTDSINCRPDFGVLIYPAFKKNEANPKIHFNRNMPPLFIFGTFDDFLAEGFFELGNQLKETKTSVQMHLYEAGGHGYGLRNKNPAAKVWPDLFSNWIKTTLHLK</sequence>
<evidence type="ECO:0000313" key="4">
    <source>
        <dbReference type="Proteomes" id="UP000831290"/>
    </source>
</evidence>
<dbReference type="Pfam" id="PF20434">
    <property type="entry name" value="BD-FAE"/>
    <property type="match status" value="1"/>
</dbReference>
<dbReference type="GO" id="GO:0016787">
    <property type="term" value="F:hydrolase activity"/>
    <property type="evidence" value="ECO:0007669"/>
    <property type="project" value="UniProtKB-KW"/>
</dbReference>
<protein>
    <submittedName>
        <fullName evidence="3">Alpha/beta hydrolase</fullName>
    </submittedName>
</protein>
<proteinExistence type="predicted"/>
<name>A0A9E6ZTM0_9FLAO</name>
<dbReference type="AlphaFoldDB" id="A0A9E6ZTM0"/>
<accession>A0A9E6ZTM0</accession>
<keyword evidence="4" id="KW-1185">Reference proteome</keyword>
<dbReference type="Proteomes" id="UP000831290">
    <property type="component" value="Chromosome"/>
</dbReference>
<dbReference type="InterPro" id="IPR029058">
    <property type="entry name" value="AB_hydrolase_fold"/>
</dbReference>
<dbReference type="PANTHER" id="PTHR48081:SF6">
    <property type="entry name" value="PEPTIDASE S9 PROLYL OLIGOPEPTIDASE CATALYTIC DOMAIN-CONTAINING PROTEIN"/>
    <property type="match status" value="1"/>
</dbReference>
<dbReference type="Gene3D" id="3.40.50.1820">
    <property type="entry name" value="alpha/beta hydrolase"/>
    <property type="match status" value="1"/>
</dbReference>
<dbReference type="InterPro" id="IPR050300">
    <property type="entry name" value="GDXG_lipolytic_enzyme"/>
</dbReference>
<organism evidence="3 4">
    <name type="scientific">Abyssalbus ytuae</name>
    <dbReference type="NCBI Taxonomy" id="2926907"/>
    <lineage>
        <taxon>Bacteria</taxon>
        <taxon>Pseudomonadati</taxon>
        <taxon>Bacteroidota</taxon>
        <taxon>Flavobacteriia</taxon>
        <taxon>Flavobacteriales</taxon>
        <taxon>Flavobacteriaceae</taxon>
        <taxon>Abyssalbus</taxon>
    </lineage>
</organism>
<reference evidence="3" key="1">
    <citation type="submission" date="2022-03" db="EMBL/GenBank/DDBJ databases">
        <title>Description of Abyssus ytuae gen. nov., sp. nov., a novel member of the family Flavobacteriaceae isolated from the sediment of Mariana Trench.</title>
        <authorList>
            <person name="Zhang J."/>
            <person name="Xu X."/>
        </authorList>
    </citation>
    <scope>NUCLEOTIDE SEQUENCE</scope>
    <source>
        <strain evidence="3">MT3330</strain>
    </source>
</reference>
<evidence type="ECO:0000259" key="2">
    <source>
        <dbReference type="Pfam" id="PF20434"/>
    </source>
</evidence>
<dbReference type="PANTHER" id="PTHR48081">
    <property type="entry name" value="AB HYDROLASE SUPERFAMILY PROTEIN C4A8.06C"/>
    <property type="match status" value="1"/>
</dbReference>
<dbReference type="SUPFAM" id="SSF53474">
    <property type="entry name" value="alpha/beta-Hydrolases"/>
    <property type="match status" value="1"/>
</dbReference>
<evidence type="ECO:0000313" key="3">
    <source>
        <dbReference type="EMBL" id="UOB17578.1"/>
    </source>
</evidence>
<feature type="domain" description="BD-FAE-like" evidence="2">
    <location>
        <begin position="62"/>
        <end position="167"/>
    </location>
</feature>
<evidence type="ECO:0000256" key="1">
    <source>
        <dbReference type="ARBA" id="ARBA00022801"/>
    </source>
</evidence>
<dbReference type="EMBL" id="CP094358">
    <property type="protein sequence ID" value="UOB17578.1"/>
    <property type="molecule type" value="Genomic_DNA"/>
</dbReference>
<gene>
    <name evidence="3" type="ORF">MQE35_17795</name>
</gene>
<keyword evidence="1 3" id="KW-0378">Hydrolase</keyword>
<dbReference type="InterPro" id="IPR049492">
    <property type="entry name" value="BD-FAE-like_dom"/>
</dbReference>
<dbReference type="RefSeq" id="WP_255843131.1">
    <property type="nucleotide sequence ID" value="NZ_CP094358.1"/>
</dbReference>